<dbReference type="GO" id="GO:0005886">
    <property type="term" value="C:plasma membrane"/>
    <property type="evidence" value="ECO:0007669"/>
    <property type="project" value="UniProtKB-SubCell"/>
</dbReference>
<dbReference type="InterPro" id="IPR003838">
    <property type="entry name" value="ABC3_permease_C"/>
</dbReference>
<evidence type="ECO:0000256" key="1">
    <source>
        <dbReference type="ARBA" id="ARBA00004651"/>
    </source>
</evidence>
<evidence type="ECO:0000259" key="7">
    <source>
        <dbReference type="Pfam" id="PF02687"/>
    </source>
</evidence>
<feature type="transmembrane region" description="Helical" evidence="6">
    <location>
        <begin position="350"/>
        <end position="371"/>
    </location>
</feature>
<gene>
    <name evidence="8" type="ORF">MNBD_ALPHA06-1314</name>
</gene>
<dbReference type="PANTHER" id="PTHR43738:SF3">
    <property type="entry name" value="ABC TRANSPORTER PERMEASE"/>
    <property type="match status" value="1"/>
</dbReference>
<dbReference type="PANTHER" id="PTHR43738">
    <property type="entry name" value="ABC TRANSPORTER, MEMBRANE PROTEIN"/>
    <property type="match status" value="1"/>
</dbReference>
<feature type="domain" description="ABC3 transporter permease C-terminal" evidence="7">
    <location>
        <begin position="263"/>
        <end position="376"/>
    </location>
</feature>
<feature type="transmembrane region" description="Helical" evidence="6">
    <location>
        <begin position="256"/>
        <end position="283"/>
    </location>
</feature>
<name>A0A3B0RS85_9ZZZZ</name>
<evidence type="ECO:0000256" key="6">
    <source>
        <dbReference type="SAM" id="Phobius"/>
    </source>
</evidence>
<evidence type="ECO:0000256" key="5">
    <source>
        <dbReference type="ARBA" id="ARBA00023136"/>
    </source>
</evidence>
<dbReference type="AlphaFoldDB" id="A0A3B0RS85"/>
<proteinExistence type="predicted"/>
<keyword evidence="5 6" id="KW-0472">Membrane</keyword>
<evidence type="ECO:0000256" key="3">
    <source>
        <dbReference type="ARBA" id="ARBA00022692"/>
    </source>
</evidence>
<dbReference type="EMBL" id="UOEE01000227">
    <property type="protein sequence ID" value="VAV96594.1"/>
    <property type="molecule type" value="Genomic_DNA"/>
</dbReference>
<feature type="transmembrane region" description="Helical" evidence="6">
    <location>
        <begin position="20"/>
        <end position="39"/>
    </location>
</feature>
<evidence type="ECO:0000256" key="4">
    <source>
        <dbReference type="ARBA" id="ARBA00022989"/>
    </source>
</evidence>
<evidence type="ECO:0000313" key="8">
    <source>
        <dbReference type="EMBL" id="VAV96594.1"/>
    </source>
</evidence>
<dbReference type="Pfam" id="PF02687">
    <property type="entry name" value="FtsX"/>
    <property type="match status" value="1"/>
</dbReference>
<sequence>MNDFSLIFGNLFRKKLRTILLIISILTAFLIFGVLGAFYKAWNAGTDMAAADRLITVNKINFTVSMPIAYLNKVRSIKGVKRATSASWFGGYYREPRNFVQSFAVDAQSYLEVYPELVFPDGQKQAFLNTRNCLAVGVDTALQYGWEVGQNIPLKSSIWQQGDGSDAWDFTICAIFDGDKEAIGANYAIFHYAYFNESLAFAKDMIGWMVLNSENASQNDAVSERVDALFANSMYETETSSESAFNKAFLAQLGNISLILTMVIGAAFVTILVIVGTTMVMAVTERTREIAVMKTLGFQTGRIFRMVLSEAMLLSFLGGLLGLGLSFVLVKVLAGLMASFMPGMALSGQIAGFAIGLMVLLGLATGVLPAIKAMHVKMIDALGKN</sequence>
<keyword evidence="2" id="KW-1003">Cell membrane</keyword>
<keyword evidence="3 6" id="KW-0812">Transmembrane</keyword>
<reference evidence="8" key="1">
    <citation type="submission" date="2018-06" db="EMBL/GenBank/DDBJ databases">
        <authorList>
            <person name="Zhirakovskaya E."/>
        </authorList>
    </citation>
    <scope>NUCLEOTIDE SEQUENCE</scope>
</reference>
<evidence type="ECO:0000256" key="2">
    <source>
        <dbReference type="ARBA" id="ARBA00022475"/>
    </source>
</evidence>
<feature type="transmembrane region" description="Helical" evidence="6">
    <location>
        <begin position="303"/>
        <end position="330"/>
    </location>
</feature>
<comment type="subcellular location">
    <subcellularLocation>
        <location evidence="1">Cell membrane</location>
        <topology evidence="1">Multi-pass membrane protein</topology>
    </subcellularLocation>
</comment>
<organism evidence="8">
    <name type="scientific">hydrothermal vent metagenome</name>
    <dbReference type="NCBI Taxonomy" id="652676"/>
    <lineage>
        <taxon>unclassified sequences</taxon>
        <taxon>metagenomes</taxon>
        <taxon>ecological metagenomes</taxon>
    </lineage>
</organism>
<accession>A0A3B0RS85</accession>
<keyword evidence="4 6" id="KW-1133">Transmembrane helix</keyword>
<protein>
    <submittedName>
        <fullName evidence="8">ABC-type antimicrobial peptide transport system, permease component</fullName>
    </submittedName>
</protein>
<dbReference type="InterPro" id="IPR051125">
    <property type="entry name" value="ABC-4/HrtB_transporter"/>
</dbReference>